<comment type="similarity">
    <text evidence="2">Belongs to the mitochondrion-specific ribosomal protein mS23 family.</text>
</comment>
<comment type="caution">
    <text evidence="7">The sequence shown here is derived from an EMBL/GenBank/DDBJ whole genome shotgun (WGS) entry which is preliminary data.</text>
</comment>
<reference evidence="7 8" key="1">
    <citation type="submission" date="2022-03" db="EMBL/GenBank/DDBJ databases">
        <authorList>
            <person name="Macdonald S."/>
            <person name="Ahmed S."/>
            <person name="Newling K."/>
        </authorList>
    </citation>
    <scope>NUCLEOTIDE SEQUENCE [LARGE SCALE GENOMIC DNA]</scope>
</reference>
<organism evidence="7 8">
    <name type="scientific">Eruca vesicaria subsp. sativa</name>
    <name type="common">Garden rocket</name>
    <name type="synonym">Eruca sativa</name>
    <dbReference type="NCBI Taxonomy" id="29727"/>
    <lineage>
        <taxon>Eukaryota</taxon>
        <taxon>Viridiplantae</taxon>
        <taxon>Streptophyta</taxon>
        <taxon>Embryophyta</taxon>
        <taxon>Tracheophyta</taxon>
        <taxon>Spermatophyta</taxon>
        <taxon>Magnoliopsida</taxon>
        <taxon>eudicotyledons</taxon>
        <taxon>Gunneridae</taxon>
        <taxon>Pentapetalae</taxon>
        <taxon>rosids</taxon>
        <taxon>malvids</taxon>
        <taxon>Brassicales</taxon>
        <taxon>Brassicaceae</taxon>
        <taxon>Brassiceae</taxon>
        <taxon>Eruca</taxon>
    </lineage>
</organism>
<keyword evidence="8" id="KW-1185">Reference proteome</keyword>
<sequence length="177" mass="19557">MVSLNLFRCHTRTWAKRACGLRGGGGALFGTLLASSWLARVPDQAKALGASKQANMSWMKGDLLSKTRRLVGGLASRGSVWLKAMEAFLLLMFDCILWQITSFPRSNGNLKKIVLPEDPYVRGFARTHPEARLVDPNKVSAFIPDPARVYGCRVLELTKNAINEDDAMSVANVRAFF</sequence>
<evidence type="ECO:0000256" key="1">
    <source>
        <dbReference type="ARBA" id="ARBA00004173"/>
    </source>
</evidence>
<dbReference type="EMBL" id="CAKOAT010194932">
    <property type="protein sequence ID" value="CAH8354548.1"/>
    <property type="molecule type" value="Genomic_DNA"/>
</dbReference>
<evidence type="ECO:0000256" key="3">
    <source>
        <dbReference type="ARBA" id="ARBA00022980"/>
    </source>
</evidence>
<dbReference type="PANTHER" id="PTHR35693">
    <property type="entry name" value="EXPRESSED PROTEIN"/>
    <property type="match status" value="1"/>
</dbReference>
<evidence type="ECO:0000313" key="8">
    <source>
        <dbReference type="Proteomes" id="UP001642260"/>
    </source>
</evidence>
<accession>A0ABC8KFQ6</accession>
<keyword evidence="5" id="KW-0687">Ribonucleoprotein</keyword>
<dbReference type="InterPro" id="IPR059242">
    <property type="entry name" value="mS23_dom"/>
</dbReference>
<keyword evidence="4" id="KW-0496">Mitochondrion</keyword>
<protein>
    <recommendedName>
        <fullName evidence="6">Small ribosomal subunit protein mS23</fullName>
    </recommendedName>
</protein>
<dbReference type="AlphaFoldDB" id="A0ABC8KFQ6"/>
<evidence type="ECO:0000256" key="4">
    <source>
        <dbReference type="ARBA" id="ARBA00023128"/>
    </source>
</evidence>
<comment type="subcellular location">
    <subcellularLocation>
        <location evidence="1">Mitochondrion</location>
    </subcellularLocation>
</comment>
<gene>
    <name evidence="7" type="ORF">ERUC_LOCUS20303</name>
</gene>
<evidence type="ECO:0000256" key="6">
    <source>
        <dbReference type="ARBA" id="ARBA00035137"/>
    </source>
</evidence>
<name>A0ABC8KFQ6_ERUVS</name>
<evidence type="ECO:0000256" key="5">
    <source>
        <dbReference type="ARBA" id="ARBA00023274"/>
    </source>
</evidence>
<dbReference type="PANTHER" id="PTHR35693:SF1">
    <property type="entry name" value="EXPRESSED PROTEIN"/>
    <property type="match status" value="1"/>
</dbReference>
<proteinExistence type="inferred from homology"/>
<evidence type="ECO:0000256" key="2">
    <source>
        <dbReference type="ARBA" id="ARBA00009864"/>
    </source>
</evidence>
<dbReference type="Proteomes" id="UP001642260">
    <property type="component" value="Unassembled WGS sequence"/>
</dbReference>
<dbReference type="CDD" id="cd23701">
    <property type="entry name" value="At1g26750"/>
    <property type="match status" value="1"/>
</dbReference>
<evidence type="ECO:0000313" key="7">
    <source>
        <dbReference type="EMBL" id="CAH8354548.1"/>
    </source>
</evidence>
<keyword evidence="3" id="KW-0689">Ribosomal protein</keyword>